<dbReference type="EMBL" id="JAOVZO020000003">
    <property type="protein sequence ID" value="MDC8012112.1"/>
    <property type="molecule type" value="Genomic_DNA"/>
</dbReference>
<feature type="chain" id="PRO_5040784750" description="DUF3828 domain-containing protein" evidence="1">
    <location>
        <begin position="20"/>
        <end position="303"/>
    </location>
</feature>
<dbReference type="Proteomes" id="UP001139971">
    <property type="component" value="Unassembled WGS sequence"/>
</dbReference>
<gene>
    <name evidence="2" type="ORF">OD750_006080</name>
</gene>
<keyword evidence="1" id="KW-0732">Signal</keyword>
<proteinExistence type="predicted"/>
<dbReference type="RefSeq" id="WP_263543368.1">
    <property type="nucleotide sequence ID" value="NZ_JAOVZO020000003.1"/>
</dbReference>
<evidence type="ECO:0000256" key="1">
    <source>
        <dbReference type="SAM" id="SignalP"/>
    </source>
</evidence>
<sequence>MLRLGLLLALLWCAIPAEAGELRGFLQSPGSRAWGDLRRTTDVQAQPCDCRCALFKFGPAWTVYRRPKLDDLRPEVDADTYLRNLARNLELRQAELSSCDLAELRAVHDVLEANAIDPEMTEAIGAYLDGRTPTDLATADGVVRGFYAFVLTQKPSGLLNPAEQEIVKKYLSPTLADLLARAWTIETACAAKTPRDLKPPLFEGSQLVGNYEGATEVVVGPIKTRSGRATVESRLFDINPDYPKGHEYRAYTWTDELKLSMESGHWAIDDVLRGSVHDDGSTSLARGLRKFIRETTACAEGRQ</sequence>
<evidence type="ECO:0008006" key="4">
    <source>
        <dbReference type="Google" id="ProtNLM"/>
    </source>
</evidence>
<evidence type="ECO:0000313" key="3">
    <source>
        <dbReference type="Proteomes" id="UP001139971"/>
    </source>
</evidence>
<keyword evidence="3" id="KW-1185">Reference proteome</keyword>
<dbReference type="AlphaFoldDB" id="A0A9X3YH32"/>
<name>A0A9X3YH32_9GAMM</name>
<organism evidence="2 3">
    <name type="scientific">Tahibacter soli</name>
    <dbReference type="NCBI Taxonomy" id="2983605"/>
    <lineage>
        <taxon>Bacteria</taxon>
        <taxon>Pseudomonadati</taxon>
        <taxon>Pseudomonadota</taxon>
        <taxon>Gammaproteobacteria</taxon>
        <taxon>Lysobacterales</taxon>
        <taxon>Rhodanobacteraceae</taxon>
        <taxon>Tahibacter</taxon>
    </lineage>
</organism>
<feature type="signal peptide" evidence="1">
    <location>
        <begin position="1"/>
        <end position="19"/>
    </location>
</feature>
<reference evidence="2" key="1">
    <citation type="submission" date="2023-02" db="EMBL/GenBank/DDBJ databases">
        <title>Tahibacter soli sp. nov. isolated from soil.</title>
        <authorList>
            <person name="Baek J.H."/>
            <person name="Lee J.K."/>
            <person name="Choi D.G."/>
            <person name="Jeon C.O."/>
        </authorList>
    </citation>
    <scope>NUCLEOTIDE SEQUENCE</scope>
    <source>
        <strain evidence="2">BL</strain>
    </source>
</reference>
<comment type="caution">
    <text evidence="2">The sequence shown here is derived from an EMBL/GenBank/DDBJ whole genome shotgun (WGS) entry which is preliminary data.</text>
</comment>
<protein>
    <recommendedName>
        <fullName evidence="4">DUF3828 domain-containing protein</fullName>
    </recommendedName>
</protein>
<evidence type="ECO:0000313" key="2">
    <source>
        <dbReference type="EMBL" id="MDC8012112.1"/>
    </source>
</evidence>
<accession>A0A9X3YH32</accession>